<accession>A0ABU4VJW5</accession>
<comment type="caution">
    <text evidence="1">The sequence shown here is derived from an EMBL/GenBank/DDBJ whole genome shotgun (WGS) entry which is preliminary data.</text>
</comment>
<name>A0ABU4VJW5_9ACTN</name>
<dbReference type="SUPFAM" id="SSF47789">
    <property type="entry name" value="C-terminal domain of RNA polymerase alpha subunit"/>
    <property type="match status" value="1"/>
</dbReference>
<dbReference type="Gene3D" id="1.10.150.20">
    <property type="entry name" value="5' to 3' exonuclease, C-terminal subdomain"/>
    <property type="match status" value="1"/>
</dbReference>
<protein>
    <submittedName>
        <fullName evidence="1">Helix-hairpin-helix domain-containing protein</fullName>
    </submittedName>
</protein>
<dbReference type="RefSeq" id="WP_319954248.1">
    <property type="nucleotide sequence ID" value="NZ_JAXAVX010000004.1"/>
</dbReference>
<dbReference type="EMBL" id="JAXAVX010000004">
    <property type="protein sequence ID" value="MDX8152093.1"/>
    <property type="molecule type" value="Genomic_DNA"/>
</dbReference>
<evidence type="ECO:0000313" key="1">
    <source>
        <dbReference type="EMBL" id="MDX8152093.1"/>
    </source>
</evidence>
<organism evidence="1 2">
    <name type="scientific">Patulibacter brassicae</name>
    <dbReference type="NCBI Taxonomy" id="1705717"/>
    <lineage>
        <taxon>Bacteria</taxon>
        <taxon>Bacillati</taxon>
        <taxon>Actinomycetota</taxon>
        <taxon>Thermoleophilia</taxon>
        <taxon>Solirubrobacterales</taxon>
        <taxon>Patulibacteraceae</taxon>
        <taxon>Patulibacter</taxon>
    </lineage>
</organism>
<sequence length="264" mass="29275">MFDDLPQPGRAHLYNYPHGAAALTCRAQEGFGNSVGEWFARPDGENLWVWVATYEPDDHDLRRIARVLQRVQPDLRARALLVGVPLRDVLSAVGSIADLQRMTLDRLPGTRRAAMRHAPAHLVHVRAGLPASPRAVPRPTPDVPRDPFLGRVGVGKALSPAVARVLRRHHMTTLEDVARASRAQLEEIHGLGPRRVDAIEAALLRHGVELPATRPVPVPVGPRDDERDFRARRRRGERVATIARDVGVDRAHVRRTLLGPPSRP</sequence>
<dbReference type="Pfam" id="PF14520">
    <property type="entry name" value="HHH_5"/>
    <property type="match status" value="1"/>
</dbReference>
<evidence type="ECO:0000313" key="2">
    <source>
        <dbReference type="Proteomes" id="UP001277761"/>
    </source>
</evidence>
<keyword evidence="2" id="KW-1185">Reference proteome</keyword>
<gene>
    <name evidence="1" type="ORF">SK069_10850</name>
</gene>
<dbReference type="Proteomes" id="UP001277761">
    <property type="component" value="Unassembled WGS sequence"/>
</dbReference>
<reference evidence="1 2" key="1">
    <citation type="submission" date="2023-11" db="EMBL/GenBank/DDBJ databases">
        <authorList>
            <person name="Xu M."/>
            <person name="Jiang T."/>
        </authorList>
    </citation>
    <scope>NUCLEOTIDE SEQUENCE [LARGE SCALE GENOMIC DNA]</scope>
    <source>
        <strain evidence="1 2">SD</strain>
    </source>
</reference>
<proteinExistence type="predicted"/>